<dbReference type="InterPro" id="IPR048015">
    <property type="entry name" value="NTP-PPase_MazG-like_N"/>
</dbReference>
<evidence type="ECO:0000313" key="2">
    <source>
        <dbReference type="EMBL" id="MCI0753404.1"/>
    </source>
</evidence>
<dbReference type="CDD" id="cd11528">
    <property type="entry name" value="NTP-PPase_MazG_Nterm"/>
    <property type="match status" value="1"/>
</dbReference>
<dbReference type="Pfam" id="PF03819">
    <property type="entry name" value="MazG"/>
    <property type="match status" value="2"/>
</dbReference>
<dbReference type="Proteomes" id="UP001201985">
    <property type="component" value="Unassembled WGS sequence"/>
</dbReference>
<sequence length="264" mass="29418">MDDASSALRDLLLIMARLRGPDGCPWDREQDFASIAPYTIEEAFEVADAVERQDLVALQDELGDLLLQVVFHSRMAEEQGAFDFAAVARTIGQKMIRRHPHVFGAAEMRDTAEQNEAWEQQKEAERAARQEIGTLAGLPRNLPALVRATKLTRRAARIGFDWPDAEAVLDKLAEETAELQAELAAGQRDRLADELGDMLFVLANLARKLDLDAEACLRGANAKFERRFRGMEAAAAADGTALADHDLDRMEDYWRRVKATERGA</sequence>
<dbReference type="InterPro" id="IPR004518">
    <property type="entry name" value="MazG-like_dom"/>
</dbReference>
<keyword evidence="2" id="KW-0378">Hydrolase</keyword>
<keyword evidence="3" id="KW-1185">Reference proteome</keyword>
<evidence type="ECO:0000313" key="3">
    <source>
        <dbReference type="Proteomes" id="UP001201985"/>
    </source>
</evidence>
<comment type="caution">
    <text evidence="2">The sequence shown here is derived from an EMBL/GenBank/DDBJ whole genome shotgun (WGS) entry which is preliminary data.</text>
</comment>
<dbReference type="NCBIfam" id="TIGR00444">
    <property type="entry name" value="mazG"/>
    <property type="match status" value="1"/>
</dbReference>
<dbReference type="NCBIfam" id="NF007113">
    <property type="entry name" value="PRK09562.1"/>
    <property type="match status" value="1"/>
</dbReference>
<dbReference type="InterPro" id="IPR011551">
    <property type="entry name" value="NTP_PyrPHydrolase_MazG"/>
</dbReference>
<dbReference type="InterPro" id="IPR048011">
    <property type="entry name" value="NTP-PPase_MazG-like_C"/>
</dbReference>
<evidence type="ECO:0000259" key="1">
    <source>
        <dbReference type="Pfam" id="PF03819"/>
    </source>
</evidence>
<name>A0ABS9W284_9PROT</name>
<dbReference type="PANTHER" id="PTHR30522">
    <property type="entry name" value="NUCLEOSIDE TRIPHOSPHATE PYROPHOSPHOHYDROLASE"/>
    <property type="match status" value="1"/>
</dbReference>
<dbReference type="PANTHER" id="PTHR30522:SF0">
    <property type="entry name" value="NUCLEOSIDE TRIPHOSPHATE PYROPHOSPHOHYDROLASE"/>
    <property type="match status" value="1"/>
</dbReference>
<dbReference type="EC" id="3.6.1.9" evidence="2"/>
<dbReference type="EMBL" id="JALBUU010000004">
    <property type="protein sequence ID" value="MCI0753404.1"/>
    <property type="molecule type" value="Genomic_DNA"/>
</dbReference>
<protein>
    <submittedName>
        <fullName evidence="2">Nucleoside triphosphate pyrophosphohydrolase</fullName>
        <ecNumber evidence="2">3.6.1.9</ecNumber>
    </submittedName>
</protein>
<organism evidence="2 3">
    <name type="scientific">Teichococcus vastitatis</name>
    <dbReference type="NCBI Taxonomy" id="2307076"/>
    <lineage>
        <taxon>Bacteria</taxon>
        <taxon>Pseudomonadati</taxon>
        <taxon>Pseudomonadota</taxon>
        <taxon>Alphaproteobacteria</taxon>
        <taxon>Acetobacterales</taxon>
        <taxon>Roseomonadaceae</taxon>
        <taxon>Roseomonas</taxon>
    </lineage>
</organism>
<dbReference type="CDD" id="cd11529">
    <property type="entry name" value="NTP-PPase_MazG_Cterm"/>
    <property type="match status" value="1"/>
</dbReference>
<feature type="domain" description="NTP pyrophosphohydrolase MazG-like" evidence="1">
    <location>
        <begin position="166"/>
        <end position="227"/>
    </location>
</feature>
<proteinExistence type="predicted"/>
<dbReference type="GO" id="GO:0047429">
    <property type="term" value="F:nucleoside triphosphate diphosphatase activity"/>
    <property type="evidence" value="ECO:0007669"/>
    <property type="project" value="UniProtKB-EC"/>
</dbReference>
<reference evidence="2 3" key="1">
    <citation type="submission" date="2022-03" db="EMBL/GenBank/DDBJ databases">
        <title>Complete genome analysis of Roseomonas KG 17.1 : a prolific producer of plant growth promoters.</title>
        <authorList>
            <person name="Saadouli I."/>
            <person name="Najjari A."/>
            <person name="Mosbah A."/>
            <person name="Ouzari H.I."/>
        </authorList>
    </citation>
    <scope>NUCLEOTIDE SEQUENCE [LARGE SCALE GENOMIC DNA]</scope>
    <source>
        <strain evidence="2 3">KG17-1</strain>
    </source>
</reference>
<dbReference type="SUPFAM" id="SSF101386">
    <property type="entry name" value="all-alpha NTP pyrophosphatases"/>
    <property type="match status" value="2"/>
</dbReference>
<gene>
    <name evidence="2" type="primary">mazG</name>
    <name evidence="2" type="ORF">MON41_06465</name>
</gene>
<accession>A0ABS9W284</accession>
<dbReference type="RefSeq" id="WP_120007615.1">
    <property type="nucleotide sequence ID" value="NZ_JALBUU010000004.1"/>
</dbReference>
<feature type="domain" description="NTP pyrophosphohydrolase MazG-like" evidence="1">
    <location>
        <begin position="30"/>
        <end position="103"/>
    </location>
</feature>
<dbReference type="Gene3D" id="1.10.287.1080">
    <property type="entry name" value="MazG-like"/>
    <property type="match status" value="2"/>
</dbReference>